<dbReference type="GO" id="GO:0005524">
    <property type="term" value="F:ATP binding"/>
    <property type="evidence" value="ECO:0007669"/>
    <property type="project" value="InterPro"/>
</dbReference>
<dbReference type="InterPro" id="IPR003959">
    <property type="entry name" value="ATPase_AAA_core"/>
</dbReference>
<proteinExistence type="inferred from homology"/>
<keyword evidence="3" id="KW-0999">Mitochondrion inner membrane</keyword>
<dbReference type="GO" id="GO:0005743">
    <property type="term" value="C:mitochondrial inner membrane"/>
    <property type="evidence" value="ECO:0007669"/>
    <property type="project" value="UniProtKB-SubCell"/>
</dbReference>
<dbReference type="Proteomes" id="UP001152533">
    <property type="component" value="Unassembled WGS sequence"/>
</dbReference>
<dbReference type="AlphaFoldDB" id="A0A9W4S2W0"/>
<dbReference type="Pfam" id="PF08740">
    <property type="entry name" value="BCS1_N"/>
    <property type="match status" value="1"/>
</dbReference>
<gene>
    <name evidence="7" type="ORF">CGXH109_LOCUS106555</name>
</gene>
<dbReference type="Gene3D" id="3.40.50.300">
    <property type="entry name" value="P-loop containing nucleotide triphosphate hydrolases"/>
    <property type="match status" value="1"/>
</dbReference>
<evidence type="ECO:0000259" key="5">
    <source>
        <dbReference type="SMART" id="SM00382"/>
    </source>
</evidence>
<dbReference type="PANTHER" id="PTHR23070">
    <property type="entry name" value="BCS1 AAA-TYPE ATPASE"/>
    <property type="match status" value="1"/>
</dbReference>
<feature type="region of interest" description="Disordered" evidence="4">
    <location>
        <begin position="568"/>
        <end position="593"/>
    </location>
</feature>
<protein>
    <recommendedName>
        <fullName evidence="9">Mitochondrial chaperone bcs1</fullName>
    </recommendedName>
</protein>
<comment type="subcellular location">
    <subcellularLocation>
        <location evidence="1">Mitochondrion inner membrane</location>
        <topology evidence="1">Single-pass membrane protein</topology>
    </subcellularLocation>
</comment>
<comment type="caution">
    <text evidence="7">The sequence shown here is derived from an EMBL/GenBank/DDBJ whole genome shotgun (WGS) entry which is preliminary data.</text>
</comment>
<evidence type="ECO:0000256" key="1">
    <source>
        <dbReference type="ARBA" id="ARBA00004434"/>
    </source>
</evidence>
<evidence type="ECO:0000256" key="2">
    <source>
        <dbReference type="ARBA" id="ARBA00007448"/>
    </source>
</evidence>
<reference evidence="7" key="1">
    <citation type="submission" date="2022-08" db="EMBL/GenBank/DDBJ databases">
        <authorList>
            <person name="Giroux E."/>
            <person name="Giroux E."/>
        </authorList>
    </citation>
    <scope>NUCLEOTIDE SEQUENCE</scope>
    <source>
        <strain evidence="7">H1091258</strain>
    </source>
</reference>
<sequence>MQTPSETRLWTWAFARGSVSSLGAHAQVLSHLCSMITTFSSETKGSPSGATVGRRNLHFSAWACTSRVRLNALAACGWICTDGLRKRMAGVPEAPDEALRGLLVPSQTSSWHDTRSSYIQCGWKRRILEAGGPSSTEDNDHTFFITTFAINMDRQSFQSSGAVFGILLGLVPQLVLSQILNLLKIVWNYKGRVIEIPITDPFFPSVMKWASEQVWLNSGRNLVATSDKSVWFPTSRRISDADTSLHQVVFAPNYGRHHFFHDGHWIQFERLPYQGGPGQTVERIEFSMRGKNGQFLKDFIQQIYKSYHNEDGKVMVYQARVVDKKAEWIEACSTSRAIDTVFVNPQILKDAEIFFSDHEKTRYQRKSQRHRRGYLFYGPPGTGKSSLSEAIATRFRLPIYQISLDSKEITSSHLQALLGGLREECVLLLEDVPVAGTSVQNQSWSYSALLNLVDGVGAQEDRLLIVTTNDLDESQFNEALTRPGRIDLKFKFGNADAECLRQLFLLLVDNESEADIRRLAEDFARMVPGGMFSPAAVRGFLLEHPDPGKALELVEDWVASSSSSINLGEKGLKADDSEPQPVLADQLRHPLVS</sequence>
<dbReference type="InterPro" id="IPR050747">
    <property type="entry name" value="Mitochondrial_chaperone_BCS1"/>
</dbReference>
<accession>A0A9W4S2W0</accession>
<feature type="domain" description="AAA+ ATPase" evidence="5">
    <location>
        <begin position="370"/>
        <end position="496"/>
    </location>
</feature>
<keyword evidence="3" id="KW-0496">Mitochondrion</keyword>
<keyword evidence="8" id="KW-1185">Reference proteome</keyword>
<dbReference type="SUPFAM" id="SSF52540">
    <property type="entry name" value="P-loop containing nucleoside triphosphate hydrolases"/>
    <property type="match status" value="1"/>
</dbReference>
<evidence type="ECO:0000256" key="4">
    <source>
        <dbReference type="SAM" id="MobiDB-lite"/>
    </source>
</evidence>
<evidence type="ECO:0000313" key="8">
    <source>
        <dbReference type="Proteomes" id="UP001152533"/>
    </source>
</evidence>
<dbReference type="SMART" id="SM01024">
    <property type="entry name" value="BCS1_N"/>
    <property type="match status" value="1"/>
</dbReference>
<organism evidence="7 8">
    <name type="scientific">Colletotrichum noveboracense</name>
    <dbReference type="NCBI Taxonomy" id="2664923"/>
    <lineage>
        <taxon>Eukaryota</taxon>
        <taxon>Fungi</taxon>
        <taxon>Dikarya</taxon>
        <taxon>Ascomycota</taxon>
        <taxon>Pezizomycotina</taxon>
        <taxon>Sordariomycetes</taxon>
        <taxon>Hypocreomycetidae</taxon>
        <taxon>Glomerellales</taxon>
        <taxon>Glomerellaceae</taxon>
        <taxon>Colletotrichum</taxon>
        <taxon>Colletotrichum gloeosporioides species complex</taxon>
    </lineage>
</organism>
<evidence type="ECO:0008006" key="9">
    <source>
        <dbReference type="Google" id="ProtNLM"/>
    </source>
</evidence>
<evidence type="ECO:0000259" key="6">
    <source>
        <dbReference type="SMART" id="SM01024"/>
    </source>
</evidence>
<name>A0A9W4S2W0_9PEZI</name>
<dbReference type="EMBL" id="CAMGZC010001082">
    <property type="protein sequence ID" value="CAI0651442.1"/>
    <property type="molecule type" value="Genomic_DNA"/>
</dbReference>
<dbReference type="Pfam" id="PF00004">
    <property type="entry name" value="AAA"/>
    <property type="match status" value="1"/>
</dbReference>
<feature type="domain" description="BCS1 N-terminal" evidence="6">
    <location>
        <begin position="162"/>
        <end position="341"/>
    </location>
</feature>
<dbReference type="InterPro" id="IPR003593">
    <property type="entry name" value="AAA+_ATPase"/>
</dbReference>
<dbReference type="InterPro" id="IPR027417">
    <property type="entry name" value="P-loop_NTPase"/>
</dbReference>
<keyword evidence="3" id="KW-0472">Membrane</keyword>
<dbReference type="SMART" id="SM00382">
    <property type="entry name" value="AAA"/>
    <property type="match status" value="1"/>
</dbReference>
<dbReference type="InterPro" id="IPR014851">
    <property type="entry name" value="BCS1_N"/>
</dbReference>
<dbReference type="GO" id="GO:0016887">
    <property type="term" value="F:ATP hydrolysis activity"/>
    <property type="evidence" value="ECO:0007669"/>
    <property type="project" value="InterPro"/>
</dbReference>
<evidence type="ECO:0000256" key="3">
    <source>
        <dbReference type="ARBA" id="ARBA00022792"/>
    </source>
</evidence>
<evidence type="ECO:0000313" key="7">
    <source>
        <dbReference type="EMBL" id="CAI0651442.1"/>
    </source>
</evidence>
<comment type="similarity">
    <text evidence="2">Belongs to the AAA ATPase family. BCS1 subfamily.</text>
</comment>